<dbReference type="InterPro" id="IPR043426">
    <property type="entry name" value="MltB-like"/>
</dbReference>
<sequence>MASNDRPSLIRPSAPRQRSGEDAPVSLTSDSSESAPKVSLVRRPAATVSLVRRAAPKVSLVRRAPVSLTKKVNLAKRTKRPFSDPWTSTRPPVRSHRRSRLTPTQVFVAAGTGATRSARATRAWARRPAGRMVLPGVLMALLVAVAFAGGAWLPQVTGNEPVVAEQSEDVLPSESADLPSDKPEDGEQPLFPSEDPSAPPRGEQSAADTLAAWAAPIAVRTNIPLAAVEAYALAELTVAQTHPGCNLKWTTLAGIGRNESNHGQSGGATLNSDGRPSKPIYGPPLDGTNNNKAIQDTDDGVLDGDAVWDRAVGPMQFIPSTWRTYAIDADGSGQADPHDIDDAALASARYLCGSNRNLGTAEGWRQAILAYNNVEVYVNNVFREADNYGKATRA</sequence>
<dbReference type="PANTHER" id="PTHR30163">
    <property type="entry name" value="MEMBRANE-BOUND LYTIC MUREIN TRANSGLYCOSYLASE B"/>
    <property type="match status" value="1"/>
</dbReference>
<accession>A0A8J4A4I5</accession>
<dbReference type="AlphaFoldDB" id="A0A8J4A4I5"/>
<organism evidence="4 5">
    <name type="scientific">Virgisporangium ochraceum</name>
    <dbReference type="NCBI Taxonomy" id="65505"/>
    <lineage>
        <taxon>Bacteria</taxon>
        <taxon>Bacillati</taxon>
        <taxon>Actinomycetota</taxon>
        <taxon>Actinomycetes</taxon>
        <taxon>Micromonosporales</taxon>
        <taxon>Micromonosporaceae</taxon>
        <taxon>Virgisporangium</taxon>
    </lineage>
</organism>
<evidence type="ECO:0000313" key="5">
    <source>
        <dbReference type="Proteomes" id="UP000635606"/>
    </source>
</evidence>
<evidence type="ECO:0000256" key="2">
    <source>
        <dbReference type="SAM" id="Phobius"/>
    </source>
</evidence>
<evidence type="ECO:0000313" key="4">
    <source>
        <dbReference type="EMBL" id="GIJ74407.1"/>
    </source>
</evidence>
<dbReference type="GO" id="GO:0008933">
    <property type="term" value="F:peptidoglycan lytic transglycosylase activity"/>
    <property type="evidence" value="ECO:0007669"/>
    <property type="project" value="TreeGrafter"/>
</dbReference>
<comment type="caution">
    <text evidence="4">The sequence shown here is derived from an EMBL/GenBank/DDBJ whole genome shotgun (WGS) entry which is preliminary data.</text>
</comment>
<feature type="region of interest" description="Disordered" evidence="1">
    <location>
        <begin position="79"/>
        <end position="100"/>
    </location>
</feature>
<dbReference type="Pfam" id="PF13406">
    <property type="entry name" value="SLT_2"/>
    <property type="match status" value="1"/>
</dbReference>
<feature type="region of interest" description="Disordered" evidence="1">
    <location>
        <begin position="258"/>
        <end position="288"/>
    </location>
</feature>
<dbReference type="GO" id="GO:0009253">
    <property type="term" value="P:peptidoglycan catabolic process"/>
    <property type="evidence" value="ECO:0007669"/>
    <property type="project" value="TreeGrafter"/>
</dbReference>
<evidence type="ECO:0000256" key="1">
    <source>
        <dbReference type="SAM" id="MobiDB-lite"/>
    </source>
</evidence>
<gene>
    <name evidence="4" type="ORF">Voc01_093240</name>
</gene>
<name>A0A8J4A4I5_9ACTN</name>
<keyword evidence="5" id="KW-1185">Reference proteome</keyword>
<evidence type="ECO:0000259" key="3">
    <source>
        <dbReference type="Pfam" id="PF13406"/>
    </source>
</evidence>
<dbReference type="InterPro" id="IPR031304">
    <property type="entry name" value="SLT_2"/>
</dbReference>
<dbReference type="Proteomes" id="UP000635606">
    <property type="component" value="Unassembled WGS sequence"/>
</dbReference>
<keyword evidence="2" id="KW-1133">Transmembrane helix</keyword>
<dbReference type="EMBL" id="BOPH01000134">
    <property type="protein sequence ID" value="GIJ74407.1"/>
    <property type="molecule type" value="Genomic_DNA"/>
</dbReference>
<keyword evidence="2" id="KW-0472">Membrane</keyword>
<feature type="region of interest" description="Disordered" evidence="1">
    <location>
        <begin position="166"/>
        <end position="207"/>
    </location>
</feature>
<dbReference type="SUPFAM" id="SSF53955">
    <property type="entry name" value="Lysozyme-like"/>
    <property type="match status" value="1"/>
</dbReference>
<protein>
    <recommendedName>
        <fullName evidence="3">Transglycosylase SLT domain-containing protein</fullName>
    </recommendedName>
</protein>
<feature type="transmembrane region" description="Helical" evidence="2">
    <location>
        <begin position="132"/>
        <end position="153"/>
    </location>
</feature>
<feature type="region of interest" description="Disordered" evidence="1">
    <location>
        <begin position="1"/>
        <end position="42"/>
    </location>
</feature>
<keyword evidence="2" id="KW-0812">Transmembrane</keyword>
<dbReference type="Gene3D" id="1.10.530.10">
    <property type="match status" value="1"/>
</dbReference>
<proteinExistence type="predicted"/>
<dbReference type="InterPro" id="IPR023346">
    <property type="entry name" value="Lysozyme-like_dom_sf"/>
</dbReference>
<dbReference type="CDD" id="cd13399">
    <property type="entry name" value="Slt35-like"/>
    <property type="match status" value="1"/>
</dbReference>
<feature type="domain" description="Transglycosylase SLT" evidence="3">
    <location>
        <begin position="308"/>
        <end position="353"/>
    </location>
</feature>
<reference evidence="4" key="1">
    <citation type="submission" date="2021-01" db="EMBL/GenBank/DDBJ databases">
        <title>Whole genome shotgun sequence of Virgisporangium ochraceum NBRC 16418.</title>
        <authorList>
            <person name="Komaki H."/>
            <person name="Tamura T."/>
        </authorList>
    </citation>
    <scope>NUCLEOTIDE SEQUENCE</scope>
    <source>
        <strain evidence="4">NBRC 16418</strain>
    </source>
</reference>
<dbReference type="PANTHER" id="PTHR30163:SF8">
    <property type="entry name" value="LYTIC MUREIN TRANSGLYCOSYLASE"/>
    <property type="match status" value="1"/>
</dbReference>
<feature type="compositionally biased region" description="Polar residues" evidence="1">
    <location>
        <begin position="261"/>
        <end position="274"/>
    </location>
</feature>